<dbReference type="InterPro" id="IPR024079">
    <property type="entry name" value="MetalloPept_cat_dom_sf"/>
</dbReference>
<dbReference type="InterPro" id="IPR008753">
    <property type="entry name" value="Peptidase_M13_N"/>
</dbReference>
<reference evidence="11" key="1">
    <citation type="submission" date="2017-02" db="UniProtKB">
        <authorList>
            <consortium name="WormBaseParasite"/>
        </authorList>
    </citation>
    <scope>IDENTIFICATION</scope>
</reference>
<keyword evidence="7" id="KW-0482">Metalloprotease</keyword>
<dbReference type="PANTHER" id="PTHR11733:SF239">
    <property type="entry name" value="NEPRILYSIN-11"/>
    <property type="match status" value="1"/>
</dbReference>
<evidence type="ECO:0000313" key="11">
    <source>
        <dbReference type="WBParaSite" id="PTRK_0000744500.1"/>
    </source>
</evidence>
<keyword evidence="10" id="KW-1185">Reference proteome</keyword>
<dbReference type="Pfam" id="PF01431">
    <property type="entry name" value="Peptidase_M13"/>
    <property type="match status" value="1"/>
</dbReference>
<evidence type="ECO:0000313" key="10">
    <source>
        <dbReference type="Proteomes" id="UP000038045"/>
    </source>
</evidence>
<dbReference type="SUPFAM" id="SSF55486">
    <property type="entry name" value="Metalloproteases ('zincins'), catalytic domain"/>
    <property type="match status" value="1"/>
</dbReference>
<dbReference type="PROSITE" id="PS51885">
    <property type="entry name" value="NEPRILYSIN"/>
    <property type="match status" value="1"/>
</dbReference>
<keyword evidence="5" id="KW-0378">Hydrolase</keyword>
<proteinExistence type="inferred from homology"/>
<evidence type="ECO:0000259" key="8">
    <source>
        <dbReference type="Pfam" id="PF01431"/>
    </source>
</evidence>
<evidence type="ECO:0000256" key="1">
    <source>
        <dbReference type="ARBA" id="ARBA00001947"/>
    </source>
</evidence>
<protein>
    <submittedName>
        <fullName evidence="11">Neprilysin</fullName>
    </submittedName>
</protein>
<comment type="cofactor">
    <cofactor evidence="1">
        <name>Zn(2+)</name>
        <dbReference type="ChEBI" id="CHEBI:29105"/>
    </cofactor>
</comment>
<sequence>MIKDQTIQNSLTINDPNVAILSNNTSINICITPGCVQAANSLLFSINTSANPCENFFEYACGKWNSDHTIPDGMSQYGTFDYVREQVRSQLKNILENTDKPDSKSIEMVKAVYSACMNTSDLQKKKTQPLIKELKKLITWPLLYPEEWKNEDIDNKLDLTKLLATIRNEYGVEVFFTVYVYADAKDTTKNILSVDQSSLSLGRGSRDYYLNNTMFGNHMKAYRHYMTETMRLLIHDFKLNITEEELKKGENEIIEFETEFAKIIVPSDNRRNNSRMHNERKISNLPSLFNQVEWERYFSLIMPLEVQNFSKNDTKIIVTELEYLKKLSNFLKRSDKRVIVNYVMWRFVQVYTKVLDERFEDVKQELNKVMSGQETKPPRWKSCIATAMGYLPLAIGSVYVRDHFQPTDKQEAMIMIENLQKSFIELVKQNEWVTEKTKKIAIDKANAMIKSIGYPDFILNKTKLDKYYYGLDITHEDGFVDVCMKAIKWSNRRDFLKLKEPFDKNEFDVSPAAVNAFYSPERNSITFPAGILQPPFFSGKFPKAVNYGGIGAVIGHEITHGFDDQGSQYDKNGNLFNWWDNESFHGFQERKKCIIDQYNKFEVPGTNLKVNGKLTIGENIADNGGVKETYLAYKKSIAGEEDKQPRLPGLQDMSNDKIFFLSYAHFWCGHKKDASAVQQVLTDEHSPEIFRVIGVLSNMKEFSDTFNCPKGSQLNPTKKCSVW</sequence>
<dbReference type="AlphaFoldDB" id="A0A0N4ZHP9"/>
<dbReference type="Gene3D" id="3.40.390.10">
    <property type="entry name" value="Collagenase (Catalytic Domain)"/>
    <property type="match status" value="1"/>
</dbReference>
<name>A0A0N4ZHP9_PARTI</name>
<evidence type="ECO:0000259" key="9">
    <source>
        <dbReference type="Pfam" id="PF05649"/>
    </source>
</evidence>
<keyword evidence="4" id="KW-0479">Metal-binding</keyword>
<evidence type="ECO:0000256" key="2">
    <source>
        <dbReference type="ARBA" id="ARBA00007357"/>
    </source>
</evidence>
<dbReference type="PANTHER" id="PTHR11733">
    <property type="entry name" value="ZINC METALLOPROTEASE FAMILY M13 NEPRILYSIN-RELATED"/>
    <property type="match status" value="1"/>
</dbReference>
<evidence type="ECO:0000256" key="3">
    <source>
        <dbReference type="ARBA" id="ARBA00022670"/>
    </source>
</evidence>
<dbReference type="InterPro" id="IPR018497">
    <property type="entry name" value="Peptidase_M13_C"/>
</dbReference>
<dbReference type="GO" id="GO:0046872">
    <property type="term" value="F:metal ion binding"/>
    <property type="evidence" value="ECO:0007669"/>
    <property type="project" value="UniProtKB-KW"/>
</dbReference>
<accession>A0A0N4ZHP9</accession>
<dbReference type="GO" id="GO:0016485">
    <property type="term" value="P:protein processing"/>
    <property type="evidence" value="ECO:0007669"/>
    <property type="project" value="TreeGrafter"/>
</dbReference>
<dbReference type="WBParaSite" id="PTRK_0000744500.1">
    <property type="protein sequence ID" value="PTRK_0000744500.1"/>
    <property type="gene ID" value="PTRK_0000744500"/>
</dbReference>
<keyword evidence="6" id="KW-0862">Zinc</keyword>
<dbReference type="GO" id="GO:0004222">
    <property type="term" value="F:metalloendopeptidase activity"/>
    <property type="evidence" value="ECO:0007669"/>
    <property type="project" value="InterPro"/>
</dbReference>
<evidence type="ECO:0000256" key="6">
    <source>
        <dbReference type="ARBA" id="ARBA00022833"/>
    </source>
</evidence>
<evidence type="ECO:0000256" key="4">
    <source>
        <dbReference type="ARBA" id="ARBA00022723"/>
    </source>
</evidence>
<dbReference type="GO" id="GO:0005886">
    <property type="term" value="C:plasma membrane"/>
    <property type="evidence" value="ECO:0007669"/>
    <property type="project" value="TreeGrafter"/>
</dbReference>
<dbReference type="CDD" id="cd08662">
    <property type="entry name" value="M13"/>
    <property type="match status" value="1"/>
</dbReference>
<feature type="domain" description="Peptidase M13 N-terminal" evidence="9">
    <location>
        <begin position="52"/>
        <end position="455"/>
    </location>
</feature>
<feature type="domain" description="Peptidase M13 C-terminal" evidence="8">
    <location>
        <begin position="515"/>
        <end position="722"/>
    </location>
</feature>
<dbReference type="InterPro" id="IPR042089">
    <property type="entry name" value="Peptidase_M13_dom_2"/>
</dbReference>
<dbReference type="Proteomes" id="UP000038045">
    <property type="component" value="Unplaced"/>
</dbReference>
<evidence type="ECO:0000256" key="5">
    <source>
        <dbReference type="ARBA" id="ARBA00022801"/>
    </source>
</evidence>
<dbReference type="PRINTS" id="PR00786">
    <property type="entry name" value="NEPRILYSIN"/>
</dbReference>
<organism evidence="10 11">
    <name type="scientific">Parastrongyloides trichosuri</name>
    <name type="common">Possum-specific nematode worm</name>
    <dbReference type="NCBI Taxonomy" id="131310"/>
    <lineage>
        <taxon>Eukaryota</taxon>
        <taxon>Metazoa</taxon>
        <taxon>Ecdysozoa</taxon>
        <taxon>Nematoda</taxon>
        <taxon>Chromadorea</taxon>
        <taxon>Rhabditida</taxon>
        <taxon>Tylenchina</taxon>
        <taxon>Panagrolaimomorpha</taxon>
        <taxon>Strongyloidoidea</taxon>
        <taxon>Strongyloididae</taxon>
        <taxon>Parastrongyloides</taxon>
    </lineage>
</organism>
<dbReference type="Pfam" id="PF05649">
    <property type="entry name" value="Peptidase_M13_N"/>
    <property type="match status" value="1"/>
</dbReference>
<evidence type="ECO:0000256" key="7">
    <source>
        <dbReference type="ARBA" id="ARBA00023049"/>
    </source>
</evidence>
<keyword evidence="3" id="KW-0645">Protease</keyword>
<comment type="similarity">
    <text evidence="2">Belongs to the peptidase M13 family.</text>
</comment>
<dbReference type="Gene3D" id="1.10.1380.10">
    <property type="entry name" value="Neutral endopeptidase , domain2"/>
    <property type="match status" value="1"/>
</dbReference>
<dbReference type="InterPro" id="IPR000718">
    <property type="entry name" value="Peptidase_M13"/>
</dbReference>
<dbReference type="STRING" id="131310.A0A0N4ZHP9"/>